<evidence type="ECO:0000313" key="9">
    <source>
        <dbReference type="RefSeq" id="XP_017783453.1"/>
    </source>
</evidence>
<dbReference type="SUPFAM" id="SSF54695">
    <property type="entry name" value="POZ domain"/>
    <property type="match status" value="1"/>
</dbReference>
<dbReference type="InterPro" id="IPR007588">
    <property type="entry name" value="Znf_FLYWCH"/>
</dbReference>
<dbReference type="Gene3D" id="3.30.710.10">
    <property type="entry name" value="Potassium Channel Kv1.1, Chain A"/>
    <property type="match status" value="1"/>
</dbReference>
<feature type="region of interest" description="Disordered" evidence="6">
    <location>
        <begin position="170"/>
        <end position="262"/>
    </location>
</feature>
<evidence type="ECO:0000256" key="6">
    <source>
        <dbReference type="SAM" id="MobiDB-lite"/>
    </source>
</evidence>
<keyword evidence="5" id="KW-0539">Nucleus</keyword>
<sequence>METEQFSLCWNNFQNNLTAGFQALFKDEDLVDVTLAAEGRYIKAHKAVLSVCSPYFKELFRNNPCKHPIVILHDINYEALTNLLQFMYQGEVNVSQEEIPNFMRVAEILKVKGLTDNSNLNNEDNKNGLQETINNQHISQPFVGVADKQPIMKRTRPIKKMIKPIQHLKPLEFPNSSNSPSPSPKSPLCKQPRLDDTVENKIGPANPPLLKPKQEPFDPDENPYNDHHSSDDKMDMSNMTDTSLGESSDHSRDYKPTMTDTSSPGTIQCIMGGLMFLKSRKGQPVLIHNGHMYTYSHTVENRRVWVCVKKKHLNCGGCLITANGPMVVSYSVHNHAQLNDVIQRLQADSCSPSPELI</sequence>
<keyword evidence="3" id="KW-0863">Zinc-finger</keyword>
<keyword evidence="8" id="KW-1185">Reference proteome</keyword>
<dbReference type="Proteomes" id="UP000695000">
    <property type="component" value="Unplaced"/>
</dbReference>
<keyword evidence="4" id="KW-0862">Zinc</keyword>
<evidence type="ECO:0000259" key="7">
    <source>
        <dbReference type="PROSITE" id="PS50097"/>
    </source>
</evidence>
<dbReference type="GeneID" id="108567474"/>
<evidence type="ECO:0000256" key="4">
    <source>
        <dbReference type="ARBA" id="ARBA00022833"/>
    </source>
</evidence>
<dbReference type="Gene3D" id="2.20.25.240">
    <property type="match status" value="1"/>
</dbReference>
<comment type="subcellular location">
    <subcellularLocation>
        <location evidence="1">Nucleus</location>
    </subcellularLocation>
</comment>
<feature type="compositionally biased region" description="Basic and acidic residues" evidence="6">
    <location>
        <begin position="224"/>
        <end position="235"/>
    </location>
</feature>
<dbReference type="SMART" id="SM00225">
    <property type="entry name" value="BTB"/>
    <property type="match status" value="1"/>
</dbReference>
<dbReference type="Pfam" id="PF04500">
    <property type="entry name" value="FLYWCH"/>
    <property type="match status" value="1"/>
</dbReference>
<proteinExistence type="predicted"/>
<accession>A0ABM1N9F3</accession>
<evidence type="ECO:0000313" key="8">
    <source>
        <dbReference type="Proteomes" id="UP000695000"/>
    </source>
</evidence>
<keyword evidence="2" id="KW-0479">Metal-binding</keyword>
<dbReference type="InterPro" id="IPR011333">
    <property type="entry name" value="SKP1/BTB/POZ_sf"/>
</dbReference>
<dbReference type="CDD" id="cd18315">
    <property type="entry name" value="BTB_POZ_BAB-like"/>
    <property type="match status" value="1"/>
</dbReference>
<dbReference type="InterPro" id="IPR051095">
    <property type="entry name" value="Dros_DevTransReg"/>
</dbReference>
<dbReference type="PANTHER" id="PTHR23110:SF99">
    <property type="entry name" value="BROAD-COMPLEX CORE PROTEIN ISOFORM 6"/>
    <property type="match status" value="1"/>
</dbReference>
<dbReference type="PANTHER" id="PTHR23110">
    <property type="entry name" value="BTB DOMAIN TRANSCRIPTION FACTOR"/>
    <property type="match status" value="1"/>
</dbReference>
<organism evidence="8 9">
    <name type="scientific">Nicrophorus vespilloides</name>
    <name type="common">Boreal carrion beetle</name>
    <dbReference type="NCBI Taxonomy" id="110193"/>
    <lineage>
        <taxon>Eukaryota</taxon>
        <taxon>Metazoa</taxon>
        <taxon>Ecdysozoa</taxon>
        <taxon>Arthropoda</taxon>
        <taxon>Hexapoda</taxon>
        <taxon>Insecta</taxon>
        <taxon>Pterygota</taxon>
        <taxon>Neoptera</taxon>
        <taxon>Endopterygota</taxon>
        <taxon>Coleoptera</taxon>
        <taxon>Polyphaga</taxon>
        <taxon>Staphyliniformia</taxon>
        <taxon>Silphidae</taxon>
        <taxon>Nicrophorinae</taxon>
        <taxon>Nicrophorus</taxon>
    </lineage>
</organism>
<dbReference type="InterPro" id="IPR000210">
    <property type="entry name" value="BTB/POZ_dom"/>
</dbReference>
<gene>
    <name evidence="9" type="primary">LOC108567474</name>
</gene>
<dbReference type="Pfam" id="PF00651">
    <property type="entry name" value="BTB"/>
    <property type="match status" value="1"/>
</dbReference>
<evidence type="ECO:0000256" key="3">
    <source>
        <dbReference type="ARBA" id="ARBA00022771"/>
    </source>
</evidence>
<dbReference type="RefSeq" id="XP_017783453.1">
    <property type="nucleotide sequence ID" value="XM_017927964.1"/>
</dbReference>
<evidence type="ECO:0000256" key="2">
    <source>
        <dbReference type="ARBA" id="ARBA00022723"/>
    </source>
</evidence>
<reference evidence="9" key="1">
    <citation type="submission" date="2025-08" db="UniProtKB">
        <authorList>
            <consortium name="RefSeq"/>
        </authorList>
    </citation>
    <scope>IDENTIFICATION</scope>
    <source>
        <tissue evidence="9">Whole Larva</tissue>
    </source>
</reference>
<evidence type="ECO:0000256" key="5">
    <source>
        <dbReference type="ARBA" id="ARBA00023242"/>
    </source>
</evidence>
<protein>
    <submittedName>
        <fullName evidence="9">Protein bric-a-brac 1-like isoform X2</fullName>
    </submittedName>
</protein>
<feature type="domain" description="BTB" evidence="7">
    <location>
        <begin position="31"/>
        <end position="96"/>
    </location>
</feature>
<dbReference type="PROSITE" id="PS50097">
    <property type="entry name" value="BTB"/>
    <property type="match status" value="1"/>
</dbReference>
<name>A0ABM1N9F3_NICVS</name>
<evidence type="ECO:0000256" key="1">
    <source>
        <dbReference type="ARBA" id="ARBA00004123"/>
    </source>
</evidence>